<keyword evidence="2 3" id="KW-0501">Molybdenum cofactor biosynthesis</keyword>
<comment type="subcellular location">
    <subcellularLocation>
        <location evidence="3">Cytoplasm</location>
    </subcellularLocation>
</comment>
<reference evidence="5 6" key="1">
    <citation type="submission" date="2014-12" db="EMBL/GenBank/DDBJ databases">
        <title>Genome sequence of Methanobrevibacter arboriphilicus DH1, DSM1125.</title>
        <authorList>
            <person name="Poehlein A."/>
            <person name="Thauer R.K."/>
            <person name="Seedorf H."/>
            <person name="Daniel R."/>
        </authorList>
    </citation>
    <scope>NUCLEOTIDE SEQUENCE [LARGE SCALE GENOMIC DNA]</scope>
    <source>
        <strain evidence="5 6">DH1</strain>
    </source>
</reference>
<dbReference type="RefSeq" id="WP_080459723.1">
    <property type="nucleotide sequence ID" value="NZ_JXMW01000003.1"/>
</dbReference>
<comment type="function">
    <text evidence="3">Required for formate dehydrogenase (FDH) activity.</text>
</comment>
<dbReference type="SUPFAM" id="SSF53927">
    <property type="entry name" value="Cytidine deaminase-like"/>
    <property type="match status" value="1"/>
</dbReference>
<dbReference type="PANTHER" id="PTHR30592">
    <property type="entry name" value="FORMATE DEHYDROGENASE"/>
    <property type="match status" value="1"/>
</dbReference>
<evidence type="ECO:0000313" key="5">
    <source>
        <dbReference type="EMBL" id="OQD59495.1"/>
    </source>
</evidence>
<dbReference type="PANTHER" id="PTHR30592:SF1">
    <property type="entry name" value="SULFUR CARRIER PROTEIN FDHD"/>
    <property type="match status" value="1"/>
</dbReference>
<dbReference type="GO" id="GO:0006777">
    <property type="term" value="P:Mo-molybdopterin cofactor biosynthetic process"/>
    <property type="evidence" value="ECO:0007669"/>
    <property type="project" value="UniProtKB-UniRule"/>
</dbReference>
<evidence type="ECO:0000256" key="4">
    <source>
        <dbReference type="SAM" id="Coils"/>
    </source>
</evidence>
<comment type="caution">
    <text evidence="3">Lacks conserved residue(s) required for the propagation of feature annotation.</text>
</comment>
<keyword evidence="6" id="KW-1185">Reference proteome</keyword>
<protein>
    <recommendedName>
        <fullName evidence="3">Protein FdhD</fullName>
    </recommendedName>
</protein>
<sequence>MKLTRNINAISYKNGENIQKSEEIVYDETTNLKINNKHKYNFSSINNSLKDFATGYMIGEGIIKNLEEIKKININGMNIDVEIENYKEKKDLVLPSDSAGGWRSKINSISPIKSDLKVEKDELLLNIEKLRKNAEIWQKTGGTHVAAFVNNDKNQFIVREDVSRHVAVDKVIGAATRKKLDFSNSYIIYSGRMPADMVIKIVRSGIPLLASNAAPSFSGYSVAEKGNVTLVGFIREDRFNVYTHWDRVIF</sequence>
<keyword evidence="4" id="KW-0175">Coiled coil</keyword>
<dbReference type="Proteomes" id="UP000191661">
    <property type="component" value="Unassembled WGS sequence"/>
</dbReference>
<comment type="caution">
    <text evidence="5">The sequence shown here is derived from an EMBL/GenBank/DDBJ whole genome shotgun (WGS) entry which is preliminary data.</text>
</comment>
<evidence type="ECO:0000256" key="3">
    <source>
        <dbReference type="HAMAP-Rule" id="MF_00187"/>
    </source>
</evidence>
<dbReference type="GO" id="GO:0016783">
    <property type="term" value="F:sulfurtransferase activity"/>
    <property type="evidence" value="ECO:0007669"/>
    <property type="project" value="InterPro"/>
</dbReference>
<dbReference type="Gene3D" id="3.10.20.10">
    <property type="match status" value="1"/>
</dbReference>
<comment type="similarity">
    <text evidence="3">Belongs to the FdhD family.</text>
</comment>
<proteinExistence type="inferred from homology"/>
<dbReference type="InterPro" id="IPR016193">
    <property type="entry name" value="Cytidine_deaminase-like"/>
</dbReference>
<dbReference type="HAMAP" id="MF_00187">
    <property type="entry name" value="FdhD"/>
    <property type="match status" value="1"/>
</dbReference>
<dbReference type="InterPro" id="IPR003786">
    <property type="entry name" value="FdhD"/>
</dbReference>
<dbReference type="PIRSF" id="PIRSF015626">
    <property type="entry name" value="FdhD"/>
    <property type="match status" value="1"/>
</dbReference>
<evidence type="ECO:0000313" key="6">
    <source>
        <dbReference type="Proteomes" id="UP000191661"/>
    </source>
</evidence>
<evidence type="ECO:0000256" key="2">
    <source>
        <dbReference type="ARBA" id="ARBA00023150"/>
    </source>
</evidence>
<name>A0A1V6N4A2_METAZ</name>
<dbReference type="GO" id="GO:0005737">
    <property type="term" value="C:cytoplasm"/>
    <property type="evidence" value="ECO:0007669"/>
    <property type="project" value="UniProtKB-SubCell"/>
</dbReference>
<dbReference type="Gene3D" id="3.40.140.10">
    <property type="entry name" value="Cytidine Deaminase, domain 2"/>
    <property type="match status" value="1"/>
</dbReference>
<dbReference type="Pfam" id="PF02634">
    <property type="entry name" value="FdhD-NarQ"/>
    <property type="match status" value="1"/>
</dbReference>
<organism evidence="5 6">
    <name type="scientific">Methanobrevibacter arboriphilus JCM 13429 = DSM 1125</name>
    <dbReference type="NCBI Taxonomy" id="1300164"/>
    <lineage>
        <taxon>Archaea</taxon>
        <taxon>Methanobacteriati</taxon>
        <taxon>Methanobacteriota</taxon>
        <taxon>Methanomada group</taxon>
        <taxon>Methanobacteria</taxon>
        <taxon>Methanobacteriales</taxon>
        <taxon>Methanobacteriaceae</taxon>
        <taxon>Methanobrevibacter</taxon>
    </lineage>
</organism>
<dbReference type="AlphaFoldDB" id="A0A1V6N4A2"/>
<dbReference type="OrthoDB" id="57189at2157"/>
<keyword evidence="1 3" id="KW-0963">Cytoplasm</keyword>
<dbReference type="NCBIfam" id="TIGR00129">
    <property type="entry name" value="fdhD_narQ"/>
    <property type="match status" value="1"/>
</dbReference>
<accession>A0A1V6N4A2</accession>
<gene>
    <name evidence="5" type="primary">fdhD1</name>
    <name evidence="3" type="synonym">fdhD</name>
    <name evidence="5" type="ORF">MBBAR_3c01510</name>
</gene>
<evidence type="ECO:0000256" key="1">
    <source>
        <dbReference type="ARBA" id="ARBA00022490"/>
    </source>
</evidence>
<feature type="coiled-coil region" evidence="4">
    <location>
        <begin position="113"/>
        <end position="140"/>
    </location>
</feature>
<feature type="binding site" evidence="3">
    <location>
        <begin position="233"/>
        <end position="238"/>
    </location>
    <ligand>
        <name>Mo-bis(molybdopterin guanine dinucleotide)</name>
        <dbReference type="ChEBI" id="CHEBI:60539"/>
    </ligand>
</feature>
<dbReference type="EMBL" id="JXMW01000003">
    <property type="protein sequence ID" value="OQD59495.1"/>
    <property type="molecule type" value="Genomic_DNA"/>
</dbReference>